<sequence>MNSPHVTTPLNRTYDLELPSLFVQTPKFTASSPCELAADFTPSPVKQASRWIGQGFDTPDWKPASGLQEEFYPVESEVLKQSLETHFSSSKNRPKDLLSAPRSMHRGPVKDKTPEGSAKRGRLLQALRTAHLERNEGVLDQLICNVTPASSTATQMPPPSYWDSALRGRTNNISRTPLYNPFSPATPFASIIRTEKYGGVRDPSFKENALKDDKTVAFDSQVRFPRGSTRTPIISPKVRVSV</sequence>
<dbReference type="EMBL" id="JTDE01009025">
    <property type="protein sequence ID" value="KAF7234650.1"/>
    <property type="molecule type" value="Genomic_DNA"/>
</dbReference>
<evidence type="ECO:0000313" key="2">
    <source>
        <dbReference type="EMBL" id="KAF7234650.1"/>
    </source>
</evidence>
<organism evidence="2 3">
    <name type="scientific">Paragonimus skrjabini miyazakii</name>
    <dbReference type="NCBI Taxonomy" id="59628"/>
    <lineage>
        <taxon>Eukaryota</taxon>
        <taxon>Metazoa</taxon>
        <taxon>Spiralia</taxon>
        <taxon>Lophotrochozoa</taxon>
        <taxon>Platyhelminthes</taxon>
        <taxon>Trematoda</taxon>
        <taxon>Digenea</taxon>
        <taxon>Plagiorchiida</taxon>
        <taxon>Troglotremata</taxon>
        <taxon>Troglotrematidae</taxon>
        <taxon>Paragonimus</taxon>
    </lineage>
</organism>
<accession>A0A8S9YDX4</accession>
<feature type="compositionally biased region" description="Basic and acidic residues" evidence="1">
    <location>
        <begin position="108"/>
        <end position="118"/>
    </location>
</feature>
<protein>
    <submittedName>
        <fullName evidence="2">Uncharacterized protein</fullName>
    </submittedName>
</protein>
<dbReference type="Proteomes" id="UP000822476">
    <property type="component" value="Unassembled WGS sequence"/>
</dbReference>
<keyword evidence="3" id="KW-1185">Reference proteome</keyword>
<feature type="region of interest" description="Disordered" evidence="1">
    <location>
        <begin position="85"/>
        <end position="120"/>
    </location>
</feature>
<gene>
    <name evidence="2" type="ORF">EG68_11828</name>
</gene>
<name>A0A8S9YDX4_9TREM</name>
<proteinExistence type="predicted"/>
<dbReference type="OrthoDB" id="10400262at2759"/>
<dbReference type="AlphaFoldDB" id="A0A8S9YDX4"/>
<comment type="caution">
    <text evidence="2">The sequence shown here is derived from an EMBL/GenBank/DDBJ whole genome shotgun (WGS) entry which is preliminary data.</text>
</comment>
<reference evidence="2" key="1">
    <citation type="submission" date="2019-07" db="EMBL/GenBank/DDBJ databases">
        <title>Annotation for the trematode Paragonimus miyazaki's.</title>
        <authorList>
            <person name="Choi Y.-J."/>
        </authorList>
    </citation>
    <scope>NUCLEOTIDE SEQUENCE</scope>
    <source>
        <strain evidence="2">Japan</strain>
    </source>
</reference>
<evidence type="ECO:0000256" key="1">
    <source>
        <dbReference type="SAM" id="MobiDB-lite"/>
    </source>
</evidence>
<evidence type="ECO:0000313" key="3">
    <source>
        <dbReference type="Proteomes" id="UP000822476"/>
    </source>
</evidence>